<dbReference type="InterPro" id="IPR036163">
    <property type="entry name" value="HMA_dom_sf"/>
</dbReference>
<dbReference type="AlphaFoldDB" id="A0A1H6EUB3"/>
<proteinExistence type="predicted"/>
<dbReference type="PROSITE" id="PS01047">
    <property type="entry name" value="HMA_1"/>
    <property type="match status" value="1"/>
</dbReference>
<organism evidence="4 5">
    <name type="scientific">Nonomuraea solani</name>
    <dbReference type="NCBI Taxonomy" id="1144553"/>
    <lineage>
        <taxon>Bacteria</taxon>
        <taxon>Bacillati</taxon>
        <taxon>Actinomycetota</taxon>
        <taxon>Actinomycetes</taxon>
        <taxon>Streptosporangiales</taxon>
        <taxon>Streptosporangiaceae</taxon>
        <taxon>Nonomuraea</taxon>
    </lineage>
</organism>
<feature type="domain" description="HMA" evidence="3">
    <location>
        <begin position="2"/>
        <end position="67"/>
    </location>
</feature>
<dbReference type="CDD" id="cd00371">
    <property type="entry name" value="HMA"/>
    <property type="match status" value="1"/>
</dbReference>
<dbReference type="PRINTS" id="PR00944">
    <property type="entry name" value="CUEXPORT"/>
</dbReference>
<dbReference type="OrthoDB" id="9813965at2"/>
<keyword evidence="2" id="KW-0186">Copper</keyword>
<dbReference type="NCBIfam" id="TIGR00003">
    <property type="entry name" value="copper ion binding protein"/>
    <property type="match status" value="1"/>
</dbReference>
<dbReference type="GO" id="GO:0006825">
    <property type="term" value="P:copper ion transport"/>
    <property type="evidence" value="ECO:0007669"/>
    <property type="project" value="InterPro"/>
</dbReference>
<reference evidence="4 5" key="1">
    <citation type="submission" date="2016-10" db="EMBL/GenBank/DDBJ databases">
        <authorList>
            <person name="de Groot N.N."/>
        </authorList>
    </citation>
    <scope>NUCLEOTIDE SEQUENCE [LARGE SCALE GENOMIC DNA]</scope>
    <source>
        <strain evidence="4 5">CGMCC 4.7037</strain>
    </source>
</reference>
<protein>
    <submittedName>
        <fullName evidence="4">Copper ion binding protein</fullName>
    </submittedName>
</protein>
<dbReference type="GO" id="GO:0005507">
    <property type="term" value="F:copper ion binding"/>
    <property type="evidence" value="ECO:0007669"/>
    <property type="project" value="InterPro"/>
</dbReference>
<keyword evidence="1" id="KW-0479">Metal-binding</keyword>
<evidence type="ECO:0000256" key="1">
    <source>
        <dbReference type="ARBA" id="ARBA00022723"/>
    </source>
</evidence>
<evidence type="ECO:0000313" key="4">
    <source>
        <dbReference type="EMBL" id="SEH00535.1"/>
    </source>
</evidence>
<accession>A0A1H6EUB3</accession>
<evidence type="ECO:0000256" key="2">
    <source>
        <dbReference type="ARBA" id="ARBA00023008"/>
    </source>
</evidence>
<dbReference type="Gene3D" id="3.30.70.100">
    <property type="match status" value="1"/>
</dbReference>
<name>A0A1H6EUB3_9ACTN</name>
<keyword evidence="5" id="KW-1185">Reference proteome</keyword>
<gene>
    <name evidence="4" type="ORF">SAMN05444920_116271</name>
</gene>
<dbReference type="Proteomes" id="UP000236732">
    <property type="component" value="Unassembled WGS sequence"/>
</dbReference>
<sequence length="86" mass="8390">MTVTTYQVEGMTCGHCVSAVTTEVGKVAGVSGVEVDLAAKAVTVTSQAPLDVALIDAAVVEAGYELAGKVDLLPQAGSCCGGGSCG</sequence>
<evidence type="ECO:0000259" key="3">
    <source>
        <dbReference type="PROSITE" id="PS50846"/>
    </source>
</evidence>
<dbReference type="PROSITE" id="PS50846">
    <property type="entry name" value="HMA_2"/>
    <property type="match status" value="1"/>
</dbReference>
<dbReference type="RefSeq" id="WP_103961720.1">
    <property type="nucleotide sequence ID" value="NZ_FNVT01000016.1"/>
</dbReference>
<evidence type="ECO:0000313" key="5">
    <source>
        <dbReference type="Proteomes" id="UP000236732"/>
    </source>
</evidence>
<dbReference type="InterPro" id="IPR000428">
    <property type="entry name" value="Cu-bd"/>
</dbReference>
<dbReference type="SUPFAM" id="SSF55008">
    <property type="entry name" value="HMA, heavy metal-associated domain"/>
    <property type="match status" value="1"/>
</dbReference>
<dbReference type="Pfam" id="PF00403">
    <property type="entry name" value="HMA"/>
    <property type="match status" value="1"/>
</dbReference>
<dbReference type="InterPro" id="IPR006121">
    <property type="entry name" value="HMA_dom"/>
</dbReference>
<dbReference type="EMBL" id="FNVT01000016">
    <property type="protein sequence ID" value="SEH00535.1"/>
    <property type="molecule type" value="Genomic_DNA"/>
</dbReference>
<dbReference type="InterPro" id="IPR006122">
    <property type="entry name" value="HMA_Cu_ion-bd"/>
</dbReference>
<dbReference type="InterPro" id="IPR017969">
    <property type="entry name" value="Heavy-metal-associated_CS"/>
</dbReference>